<name>A0A1F7X6Q6_9BACT</name>
<dbReference type="InterPro" id="IPR040198">
    <property type="entry name" value="Fido_containing"/>
</dbReference>
<dbReference type="InterPro" id="IPR036597">
    <property type="entry name" value="Fido-like_dom_sf"/>
</dbReference>
<dbReference type="Gene3D" id="1.10.3290.10">
    <property type="entry name" value="Fido-like domain"/>
    <property type="match status" value="1"/>
</dbReference>
<reference evidence="2 3" key="1">
    <citation type="journal article" date="2016" name="Nat. Commun.">
        <title>Thousands of microbial genomes shed light on interconnected biogeochemical processes in an aquifer system.</title>
        <authorList>
            <person name="Anantharaman K."/>
            <person name="Brown C.T."/>
            <person name="Hug L.A."/>
            <person name="Sharon I."/>
            <person name="Castelle C.J."/>
            <person name="Probst A.J."/>
            <person name="Thomas B.C."/>
            <person name="Singh A."/>
            <person name="Wilkins M.J."/>
            <person name="Karaoz U."/>
            <person name="Brodie E.L."/>
            <person name="Williams K.H."/>
            <person name="Hubbard S.S."/>
            <person name="Banfield J.F."/>
        </authorList>
    </citation>
    <scope>NUCLEOTIDE SEQUENCE [LARGE SCALE GENOMIC DNA]</scope>
</reference>
<dbReference type="PROSITE" id="PS51459">
    <property type="entry name" value="FIDO"/>
    <property type="match status" value="1"/>
</dbReference>
<dbReference type="PANTHER" id="PTHR13504">
    <property type="entry name" value="FIDO DOMAIN-CONTAINING PROTEIN DDB_G0283145"/>
    <property type="match status" value="1"/>
</dbReference>
<evidence type="ECO:0000313" key="3">
    <source>
        <dbReference type="Proteomes" id="UP000177053"/>
    </source>
</evidence>
<dbReference type="Pfam" id="PF02661">
    <property type="entry name" value="Fic"/>
    <property type="match status" value="1"/>
</dbReference>
<organism evidence="2 3">
    <name type="scientific">Candidatus Woesebacteria bacterium RBG_16_34_12</name>
    <dbReference type="NCBI Taxonomy" id="1802480"/>
    <lineage>
        <taxon>Bacteria</taxon>
        <taxon>Candidatus Woeseibacteriota</taxon>
    </lineage>
</organism>
<dbReference type="SUPFAM" id="SSF140931">
    <property type="entry name" value="Fic-like"/>
    <property type="match status" value="1"/>
</dbReference>
<dbReference type="EMBL" id="MGFS01000029">
    <property type="protein sequence ID" value="OGM10760.1"/>
    <property type="molecule type" value="Genomic_DNA"/>
</dbReference>
<dbReference type="Gene3D" id="1.10.10.10">
    <property type="entry name" value="Winged helix-like DNA-binding domain superfamily/Winged helix DNA-binding domain"/>
    <property type="match status" value="1"/>
</dbReference>
<proteinExistence type="predicted"/>
<dbReference type="InterPro" id="IPR036388">
    <property type="entry name" value="WH-like_DNA-bd_sf"/>
</dbReference>
<dbReference type="SUPFAM" id="SSF46785">
    <property type="entry name" value="Winged helix' DNA-binding domain"/>
    <property type="match status" value="1"/>
</dbReference>
<sequence>MAILTYSISSDLERILNNIEQLKKQILLTPISPRSELRLKWEATLEKIFWSLSFGDRSLKKSQIVKILTKANIKKTKTQEKEVVNYKQALDYISSEWLIVNKNITSQTIINLYDLACKPTMGPDLKSFKKTKKNLDYFLEYIQTGSINPIIQAGIANIQLMAISPFKQGSGRVSRLLNYLILYKNAYDFRGFVVIDEYFRKDLTSLKIAMENVPKTKTLSRWLEYFATGVETQLNQALKIVTETKYSTDLPFSFWRLNDRQRSILNYLDQPGVNISNKKVQQMFKISQITASRDLAKLVSLNLLFSHGKGRSVYYTKV</sequence>
<dbReference type="InterPro" id="IPR036390">
    <property type="entry name" value="WH_DNA-bd_sf"/>
</dbReference>
<accession>A0A1F7X6Q6</accession>
<feature type="domain" description="Fido" evidence="1">
    <location>
        <begin position="104"/>
        <end position="228"/>
    </location>
</feature>
<dbReference type="PANTHER" id="PTHR13504:SF38">
    <property type="entry name" value="FIDO DOMAIN-CONTAINING PROTEIN"/>
    <property type="match status" value="1"/>
</dbReference>
<protein>
    <recommendedName>
        <fullName evidence="1">Fido domain-containing protein</fullName>
    </recommendedName>
</protein>
<evidence type="ECO:0000313" key="2">
    <source>
        <dbReference type="EMBL" id="OGM10760.1"/>
    </source>
</evidence>
<comment type="caution">
    <text evidence="2">The sequence shown here is derived from an EMBL/GenBank/DDBJ whole genome shotgun (WGS) entry which is preliminary data.</text>
</comment>
<dbReference type="Proteomes" id="UP000177053">
    <property type="component" value="Unassembled WGS sequence"/>
</dbReference>
<gene>
    <name evidence="2" type="ORF">A2Z22_02655</name>
</gene>
<dbReference type="InterPro" id="IPR003812">
    <property type="entry name" value="Fido"/>
</dbReference>
<dbReference type="AlphaFoldDB" id="A0A1F7X6Q6"/>
<evidence type="ECO:0000259" key="1">
    <source>
        <dbReference type="PROSITE" id="PS51459"/>
    </source>
</evidence>